<organism evidence="1 2">
    <name type="scientific">Caulobacter phage CcrBL10</name>
    <dbReference type="NCBI Taxonomy" id="2283269"/>
    <lineage>
        <taxon>Viruses</taxon>
        <taxon>Duplodnaviria</taxon>
        <taxon>Heunggongvirae</taxon>
        <taxon>Uroviricota</taxon>
        <taxon>Caudoviricetes</taxon>
        <taxon>Jeanschmidtviridae</taxon>
        <taxon>Poindextervirus</taxon>
        <taxon>Poindextervirus BL10</taxon>
    </lineage>
</organism>
<accession>A0A385EC22</accession>
<name>A0A385EC22_9CAUD</name>
<proteinExistence type="predicted"/>
<protein>
    <submittedName>
        <fullName evidence="1">Uncharacterized protein</fullName>
    </submittedName>
</protein>
<gene>
    <name evidence="1" type="ORF">CcrBL10_gp208c</name>
</gene>
<reference evidence="1 2" key="1">
    <citation type="submission" date="2018-07" db="EMBL/GenBank/DDBJ databases">
        <title>Giant CbK-like Caulobacter bacteriophages have genetically divergent genomes.</title>
        <authorList>
            <person name="Wilson K.M."/>
            <person name="Ely B."/>
        </authorList>
    </citation>
    <scope>NUCLEOTIDE SEQUENCE [LARGE SCALE GENOMIC DNA]</scope>
</reference>
<sequence length="121" mass="12966">MEVVNMSLKGPVGDLREESMARVAPRLSGFVTAGAQVPSPNLAAFKKLLEPGGKLAKFRQIADIAEVGGTLTEDQEIDLYDGVGMLVDCIEDLIGMCERREQALAECDVQIGGLGDLRECN</sequence>
<keyword evidence="2" id="KW-1185">Reference proteome</keyword>
<dbReference type="Proteomes" id="UP000258997">
    <property type="component" value="Segment"/>
</dbReference>
<evidence type="ECO:0000313" key="1">
    <source>
        <dbReference type="EMBL" id="AXQ68412.1"/>
    </source>
</evidence>
<dbReference type="EMBL" id="MH588544">
    <property type="protein sequence ID" value="AXQ68412.1"/>
    <property type="molecule type" value="Genomic_DNA"/>
</dbReference>
<evidence type="ECO:0000313" key="2">
    <source>
        <dbReference type="Proteomes" id="UP000258997"/>
    </source>
</evidence>